<reference evidence="13 14" key="1">
    <citation type="submission" date="2021-03" db="EMBL/GenBank/DDBJ databases">
        <title>Thermosipho ferrireducens sp.nov., an anaerobic thermophilic iron-reducing bacterium isolated from a deep-sea hydrothermal sulfide deposits.</title>
        <authorList>
            <person name="Zeng X."/>
            <person name="Chen Y."/>
            <person name="Shao Z."/>
        </authorList>
    </citation>
    <scope>NUCLEOTIDE SEQUENCE [LARGE SCALE GENOMIC DNA]</scope>
    <source>
        <strain evidence="13 14">JL129W03</strain>
    </source>
</reference>
<comment type="subcellular location">
    <subcellularLocation>
        <location evidence="2">Cytoplasm</location>
    </subcellularLocation>
</comment>
<protein>
    <recommendedName>
        <fullName evidence="5">Trigger factor</fullName>
        <ecNumber evidence="4">5.2.1.8</ecNumber>
    </recommendedName>
    <alternativeName>
        <fullName evidence="10">PPIase</fullName>
    </alternativeName>
</protein>
<name>A0ABX7S801_9BACT</name>
<comment type="similarity">
    <text evidence="3">Belongs to the FKBP-type PPIase family. Tig subfamily.</text>
</comment>
<evidence type="ECO:0000259" key="12">
    <source>
        <dbReference type="Pfam" id="PF05698"/>
    </source>
</evidence>
<dbReference type="InterPro" id="IPR027304">
    <property type="entry name" value="Trigger_fact/SurA_dom_sf"/>
</dbReference>
<dbReference type="Pfam" id="PF05698">
    <property type="entry name" value="Trigger_C"/>
    <property type="match status" value="1"/>
</dbReference>
<dbReference type="Gene3D" id="3.10.50.30">
    <property type="entry name" value="Transcription elongation factor, GreA/GreB, C-terminal domain"/>
    <property type="match status" value="1"/>
</dbReference>
<keyword evidence="14" id="KW-1185">Reference proteome</keyword>
<dbReference type="InterPro" id="IPR036953">
    <property type="entry name" value="GreA/GreB_C_sf"/>
</dbReference>
<dbReference type="InterPro" id="IPR037041">
    <property type="entry name" value="Trigger_fac_C_sf"/>
</dbReference>
<keyword evidence="6" id="KW-0963">Cytoplasm</keyword>
<accession>A0ABX7S801</accession>
<proteinExistence type="inferred from homology"/>
<evidence type="ECO:0000313" key="13">
    <source>
        <dbReference type="EMBL" id="QTA38711.1"/>
    </source>
</evidence>
<evidence type="ECO:0000256" key="6">
    <source>
        <dbReference type="ARBA" id="ARBA00022490"/>
    </source>
</evidence>
<dbReference type="SUPFAM" id="SSF109998">
    <property type="entry name" value="Triger factor/SurA peptide-binding domain-like"/>
    <property type="match status" value="1"/>
</dbReference>
<dbReference type="Proteomes" id="UP000671862">
    <property type="component" value="Chromosome"/>
</dbReference>
<dbReference type="InterPro" id="IPR008881">
    <property type="entry name" value="Trigger_fac_ribosome-bd_bac"/>
</dbReference>
<dbReference type="PIRSF" id="PIRSF003095">
    <property type="entry name" value="Trigger_factor"/>
    <property type="match status" value="1"/>
</dbReference>
<sequence>MDIKELGIDKNVVTKEYVFSKQEIEIAERRVTNELNQKYTIEGFRRGRVPKSVFKTRFGKSFYEIFVFEKLIDNIYNSVKGENLLLVPEIAESTVNADEAKIVVYLHKKPEITIDYEKIKVKVTNKEQVLDNYVEFRLKTFQEENAILEPKDGEADYEDLVKVKVTILSNDTGKELIKEKEDEYVLYKDDERPIVTNVVGHKKGDIVEFDREFDVSEEGKKLSYHYKIEILEIYNRNLPEITDEFVKTTLSEMHLETVEALKNKLREEGEQIYESETKQSIREQILSLLPDATELDISEKTIDYAVRLIVANMKEENSFENFVKKYNNEEEALKELKEYYLHDLKKELALDKIAKENEIKKEVTDEELDSYAEILAPYWGISVERAKVLVKERADIRKEVENTIFVDKILDVIAEKVEKEVVDVDKDNKEGEENEKEQ</sequence>
<dbReference type="Pfam" id="PF05697">
    <property type="entry name" value="Trigger_N"/>
    <property type="match status" value="1"/>
</dbReference>
<dbReference type="InterPro" id="IPR008880">
    <property type="entry name" value="Trigger_fac_C"/>
</dbReference>
<organism evidence="13 14">
    <name type="scientific">Thermosipho ferrireducens</name>
    <dbReference type="NCBI Taxonomy" id="2571116"/>
    <lineage>
        <taxon>Bacteria</taxon>
        <taxon>Thermotogati</taxon>
        <taxon>Thermotogota</taxon>
        <taxon>Thermotogae</taxon>
        <taxon>Thermotogales</taxon>
        <taxon>Fervidobacteriaceae</taxon>
        <taxon>Thermosipho</taxon>
    </lineage>
</organism>
<dbReference type="EC" id="5.2.1.8" evidence="4"/>
<evidence type="ECO:0000313" key="14">
    <source>
        <dbReference type="Proteomes" id="UP000671862"/>
    </source>
</evidence>
<evidence type="ECO:0000256" key="7">
    <source>
        <dbReference type="ARBA" id="ARBA00023110"/>
    </source>
</evidence>
<evidence type="ECO:0000256" key="10">
    <source>
        <dbReference type="ARBA" id="ARBA00029986"/>
    </source>
</evidence>
<keyword evidence="9" id="KW-0413">Isomerase</keyword>
<gene>
    <name evidence="13" type="ORF">JYK00_04165</name>
</gene>
<dbReference type="EMBL" id="CP071446">
    <property type="protein sequence ID" value="QTA38711.1"/>
    <property type="molecule type" value="Genomic_DNA"/>
</dbReference>
<evidence type="ECO:0000256" key="5">
    <source>
        <dbReference type="ARBA" id="ARBA00016902"/>
    </source>
</evidence>
<dbReference type="InterPro" id="IPR036611">
    <property type="entry name" value="Trigger_fac_ribosome-bd_sf"/>
</dbReference>
<dbReference type="Gene3D" id="3.30.70.1050">
    <property type="entry name" value="Trigger factor ribosome-binding domain"/>
    <property type="match status" value="1"/>
</dbReference>
<dbReference type="SUPFAM" id="SSF102735">
    <property type="entry name" value="Trigger factor ribosome-binding domain"/>
    <property type="match status" value="1"/>
</dbReference>
<evidence type="ECO:0000256" key="2">
    <source>
        <dbReference type="ARBA" id="ARBA00004496"/>
    </source>
</evidence>
<keyword evidence="8" id="KW-0143">Chaperone</keyword>
<feature type="domain" description="Trigger factor C-terminal" evidence="12">
    <location>
        <begin position="257"/>
        <end position="415"/>
    </location>
</feature>
<dbReference type="RefSeq" id="WP_207567428.1">
    <property type="nucleotide sequence ID" value="NZ_CP071446.1"/>
</dbReference>
<dbReference type="Gene3D" id="1.10.3120.10">
    <property type="entry name" value="Trigger factor, C-terminal domain"/>
    <property type="match status" value="1"/>
</dbReference>
<evidence type="ECO:0000256" key="8">
    <source>
        <dbReference type="ARBA" id="ARBA00023186"/>
    </source>
</evidence>
<feature type="domain" description="Trigger factor ribosome-binding bacterial" evidence="11">
    <location>
        <begin position="1"/>
        <end position="139"/>
    </location>
</feature>
<dbReference type="InterPro" id="IPR005215">
    <property type="entry name" value="Trig_fac"/>
</dbReference>
<evidence type="ECO:0000259" key="11">
    <source>
        <dbReference type="Pfam" id="PF05697"/>
    </source>
</evidence>
<evidence type="ECO:0000256" key="9">
    <source>
        <dbReference type="ARBA" id="ARBA00023235"/>
    </source>
</evidence>
<evidence type="ECO:0000256" key="3">
    <source>
        <dbReference type="ARBA" id="ARBA00005464"/>
    </source>
</evidence>
<comment type="catalytic activity">
    <reaction evidence="1">
        <text>[protein]-peptidylproline (omega=180) = [protein]-peptidylproline (omega=0)</text>
        <dbReference type="Rhea" id="RHEA:16237"/>
        <dbReference type="Rhea" id="RHEA-COMP:10747"/>
        <dbReference type="Rhea" id="RHEA-COMP:10748"/>
        <dbReference type="ChEBI" id="CHEBI:83833"/>
        <dbReference type="ChEBI" id="CHEBI:83834"/>
        <dbReference type="EC" id="5.2.1.8"/>
    </reaction>
</comment>
<keyword evidence="7" id="KW-0697">Rotamase</keyword>
<evidence type="ECO:0000256" key="4">
    <source>
        <dbReference type="ARBA" id="ARBA00013194"/>
    </source>
</evidence>
<evidence type="ECO:0000256" key="1">
    <source>
        <dbReference type="ARBA" id="ARBA00000971"/>
    </source>
</evidence>